<evidence type="ECO:0000256" key="7">
    <source>
        <dbReference type="ARBA" id="ARBA00023136"/>
    </source>
</evidence>
<keyword evidence="6 9" id="KW-1133">Transmembrane helix</keyword>
<evidence type="ECO:0000313" key="12">
    <source>
        <dbReference type="Proteomes" id="UP000194003"/>
    </source>
</evidence>
<dbReference type="UniPathway" id="UPA00666"/>
<feature type="transmembrane region" description="Helical" evidence="9">
    <location>
        <begin position="176"/>
        <end position="197"/>
    </location>
</feature>
<evidence type="ECO:0000256" key="8">
    <source>
        <dbReference type="ARBA" id="ARBA00023315"/>
    </source>
</evidence>
<dbReference type="Gene3D" id="3.60.110.10">
    <property type="entry name" value="Carbon-nitrogen hydrolase"/>
    <property type="match status" value="1"/>
</dbReference>
<dbReference type="STRING" id="1434232.MAIT1_02930"/>
<evidence type="ECO:0000256" key="1">
    <source>
        <dbReference type="ARBA" id="ARBA00004651"/>
    </source>
</evidence>
<dbReference type="PROSITE" id="PS50263">
    <property type="entry name" value="CN_HYDROLASE"/>
    <property type="match status" value="1"/>
</dbReference>
<dbReference type="InterPro" id="IPR036526">
    <property type="entry name" value="C-N_Hydrolase_sf"/>
</dbReference>
<dbReference type="EMBL" id="LVJN01000018">
    <property type="protein sequence ID" value="OSM04834.1"/>
    <property type="molecule type" value="Genomic_DNA"/>
</dbReference>
<feature type="transmembrane region" description="Helical" evidence="9">
    <location>
        <begin position="127"/>
        <end position="148"/>
    </location>
</feature>
<keyword evidence="12" id="KW-1185">Reference proteome</keyword>
<evidence type="ECO:0000256" key="3">
    <source>
        <dbReference type="ARBA" id="ARBA00022475"/>
    </source>
</evidence>
<comment type="function">
    <text evidence="9">Catalyzes the phospholipid dependent N-acylation of the N-terminal cysteine of apolipoprotein, the last step in lipoprotein maturation.</text>
</comment>
<reference evidence="11 12" key="1">
    <citation type="journal article" date="2016" name="BMC Genomics">
        <title>Combined genomic and structural analyses of a cultured magnetotactic bacterium reveals its niche adaptation to a dynamic environment.</title>
        <authorList>
            <person name="Araujo A.C."/>
            <person name="Morillo V."/>
            <person name="Cypriano J."/>
            <person name="Teixeira L.C."/>
            <person name="Leao P."/>
            <person name="Lyra S."/>
            <person name="Almeida L.G."/>
            <person name="Bazylinski D.A."/>
            <person name="Vasconcellos A.T."/>
            <person name="Abreu F."/>
            <person name="Lins U."/>
        </authorList>
    </citation>
    <scope>NUCLEOTIDE SEQUENCE [LARGE SCALE GENOMIC DNA]</scope>
    <source>
        <strain evidence="11 12">IT-1</strain>
    </source>
</reference>
<keyword evidence="11" id="KW-0449">Lipoprotein</keyword>
<comment type="subcellular location">
    <subcellularLocation>
        <location evidence="1 9">Cell membrane</location>
        <topology evidence="1 9">Multi-pass membrane protein</topology>
    </subcellularLocation>
</comment>
<keyword evidence="7 9" id="KW-0472">Membrane</keyword>
<organism evidence="11 12">
    <name type="scientific">Magnetofaba australis IT-1</name>
    <dbReference type="NCBI Taxonomy" id="1434232"/>
    <lineage>
        <taxon>Bacteria</taxon>
        <taxon>Pseudomonadati</taxon>
        <taxon>Pseudomonadota</taxon>
        <taxon>Magnetococcia</taxon>
        <taxon>Magnetococcales</taxon>
        <taxon>Magnetococcaceae</taxon>
        <taxon>Magnetofaba</taxon>
    </lineage>
</organism>
<evidence type="ECO:0000256" key="5">
    <source>
        <dbReference type="ARBA" id="ARBA00022692"/>
    </source>
</evidence>
<dbReference type="PANTHER" id="PTHR38686:SF1">
    <property type="entry name" value="APOLIPOPROTEIN N-ACYLTRANSFERASE"/>
    <property type="match status" value="1"/>
</dbReference>
<dbReference type="CDD" id="cd07571">
    <property type="entry name" value="ALP_N-acyl_transferase"/>
    <property type="match status" value="1"/>
</dbReference>
<keyword evidence="4 9" id="KW-0808">Transferase</keyword>
<dbReference type="AlphaFoldDB" id="A0A1Y2K568"/>
<dbReference type="GO" id="GO:0005886">
    <property type="term" value="C:plasma membrane"/>
    <property type="evidence" value="ECO:0007669"/>
    <property type="project" value="UniProtKB-SubCell"/>
</dbReference>
<dbReference type="Pfam" id="PF20154">
    <property type="entry name" value="LNT_N"/>
    <property type="match status" value="1"/>
</dbReference>
<feature type="transmembrane region" description="Helical" evidence="9">
    <location>
        <begin position="204"/>
        <end position="222"/>
    </location>
</feature>
<keyword evidence="5 9" id="KW-0812">Transmembrane</keyword>
<dbReference type="OrthoDB" id="9804277at2"/>
<dbReference type="GO" id="GO:0016410">
    <property type="term" value="F:N-acyltransferase activity"/>
    <property type="evidence" value="ECO:0007669"/>
    <property type="project" value="UniProtKB-UniRule"/>
</dbReference>
<feature type="transmembrane region" description="Helical" evidence="9">
    <location>
        <begin position="64"/>
        <end position="84"/>
    </location>
</feature>
<evidence type="ECO:0000256" key="2">
    <source>
        <dbReference type="ARBA" id="ARBA00010065"/>
    </source>
</evidence>
<dbReference type="InterPro" id="IPR045378">
    <property type="entry name" value="LNT_N"/>
</dbReference>
<comment type="caution">
    <text evidence="11">The sequence shown here is derived from an EMBL/GenBank/DDBJ whole genome shotgun (WGS) entry which is preliminary data.</text>
</comment>
<proteinExistence type="inferred from homology"/>
<feature type="transmembrane region" description="Helical" evidence="9">
    <location>
        <begin position="39"/>
        <end position="57"/>
    </location>
</feature>
<comment type="catalytic activity">
    <reaction evidence="9">
        <text>N-terminal S-1,2-diacyl-sn-glyceryl-L-cysteinyl-[lipoprotein] + a glycerophospholipid = N-acyl-S-1,2-diacyl-sn-glyceryl-L-cysteinyl-[lipoprotein] + a 2-acyl-sn-glycero-3-phospholipid + H(+)</text>
        <dbReference type="Rhea" id="RHEA:48228"/>
        <dbReference type="Rhea" id="RHEA-COMP:14681"/>
        <dbReference type="Rhea" id="RHEA-COMP:14684"/>
        <dbReference type="ChEBI" id="CHEBI:15378"/>
        <dbReference type="ChEBI" id="CHEBI:136912"/>
        <dbReference type="ChEBI" id="CHEBI:140656"/>
        <dbReference type="ChEBI" id="CHEBI:140657"/>
        <dbReference type="ChEBI" id="CHEBI:140660"/>
        <dbReference type="EC" id="2.3.1.269"/>
    </reaction>
</comment>
<comment type="similarity">
    <text evidence="2 9">Belongs to the CN hydrolase family. Apolipoprotein N-acyltransferase subfamily.</text>
</comment>
<dbReference type="Proteomes" id="UP000194003">
    <property type="component" value="Unassembled WGS sequence"/>
</dbReference>
<dbReference type="GO" id="GO:0042158">
    <property type="term" value="P:lipoprotein biosynthetic process"/>
    <property type="evidence" value="ECO:0007669"/>
    <property type="project" value="UniProtKB-UniRule"/>
</dbReference>
<feature type="transmembrane region" description="Helical" evidence="9">
    <location>
        <begin position="96"/>
        <end position="115"/>
    </location>
</feature>
<evidence type="ECO:0000313" key="11">
    <source>
        <dbReference type="EMBL" id="OSM04834.1"/>
    </source>
</evidence>
<name>A0A1Y2K568_9PROT</name>
<dbReference type="NCBIfam" id="TIGR00546">
    <property type="entry name" value="lnt"/>
    <property type="match status" value="1"/>
</dbReference>
<dbReference type="PANTHER" id="PTHR38686">
    <property type="entry name" value="APOLIPOPROTEIN N-ACYLTRANSFERASE"/>
    <property type="match status" value="1"/>
</dbReference>
<dbReference type="RefSeq" id="WP_085441489.1">
    <property type="nucleotide sequence ID" value="NZ_LVJN01000018.1"/>
</dbReference>
<dbReference type="EC" id="2.3.1.269" evidence="9"/>
<dbReference type="SUPFAM" id="SSF56317">
    <property type="entry name" value="Carbon-nitrogen hydrolase"/>
    <property type="match status" value="1"/>
</dbReference>
<dbReference type="InterPro" id="IPR003010">
    <property type="entry name" value="C-N_Hydrolase"/>
</dbReference>
<gene>
    <name evidence="9" type="primary">lnt</name>
    <name evidence="11" type="ORF">MAIT1_02930</name>
</gene>
<accession>A0A1Y2K568</accession>
<evidence type="ECO:0000256" key="6">
    <source>
        <dbReference type="ARBA" id="ARBA00022989"/>
    </source>
</evidence>
<evidence type="ECO:0000256" key="9">
    <source>
        <dbReference type="HAMAP-Rule" id="MF_01148"/>
    </source>
</evidence>
<evidence type="ECO:0000259" key="10">
    <source>
        <dbReference type="PROSITE" id="PS50263"/>
    </source>
</evidence>
<keyword evidence="8 9" id="KW-0012">Acyltransferase</keyword>
<keyword evidence="3 9" id="KW-1003">Cell membrane</keyword>
<comment type="pathway">
    <text evidence="9">Protein modification; lipoprotein biosynthesis (N-acyl transfer).</text>
</comment>
<dbReference type="InterPro" id="IPR004563">
    <property type="entry name" value="Apolipo_AcylTrfase"/>
</dbReference>
<dbReference type="Pfam" id="PF00795">
    <property type="entry name" value="CN_hydrolase"/>
    <property type="match status" value="1"/>
</dbReference>
<dbReference type="HAMAP" id="MF_01148">
    <property type="entry name" value="Lnt"/>
    <property type="match status" value="1"/>
</dbReference>
<feature type="domain" description="CN hydrolase" evidence="10">
    <location>
        <begin position="244"/>
        <end position="493"/>
    </location>
</feature>
<protein>
    <recommendedName>
        <fullName evidence="9">Apolipoprotein N-acyltransferase</fullName>
        <shortName evidence="9">ALP N-acyltransferase</shortName>
        <ecNumber evidence="9">2.3.1.269</ecNumber>
    </recommendedName>
</protein>
<sequence length="530" mass="57869">MRDPTILGPWFAALHRHPLGETALAALGGGLAVLGLPPYGQPWLTLTGFALLILLLRHQTFKRGAWLGLVFSLIHHAIGFSWLTVSLHTHGGFPLLGAYAVVFLLALVMAAYGALAGGLMALSARPTWLLALSAPLFWVGGELLRGWAFSGFPWNLIGYVWSDDATLRQLADVGGVWGLSALTLHLAAVLALGVLALKRSLRVSAAWMLWAAALVLVAALYGEARVAQLDAQAETTPKRAIAVAQGNVPQWAKWDRSQRWTHLEIYMALTRRLDPPVDLAVWPETALAFFLQAYSDQRKLLAKLVNDTGTPILTGVPTATRTGEPDSRGVRPWQYANSMVILGPDGLWESRYHKHLLVPFGEYIPFRWLLPDSVQKLTAGAKDFTPGPGAEPMNWRGMGVGGLVCYETIFPLYVRQMAVNGAQWLVNVTNDGWFGHAAQHQHLAMARLRAVETRLPMIRAANTGISAIFDATGRELTRVDANLRGSAQALVAPGTGQSLFVRTAPWQVGIWSVLALLWGGWVILRARRRA</sequence>
<feature type="transmembrane region" description="Helical" evidence="9">
    <location>
        <begin position="504"/>
        <end position="524"/>
    </location>
</feature>
<evidence type="ECO:0000256" key="4">
    <source>
        <dbReference type="ARBA" id="ARBA00022679"/>
    </source>
</evidence>